<dbReference type="RefSeq" id="WP_108369564.1">
    <property type="nucleotide sequence ID" value="NZ_CP028811.1"/>
</dbReference>
<dbReference type="OrthoDB" id="9758757at2"/>
<dbReference type="EMBL" id="CP028811">
    <property type="protein sequence ID" value="AWA28978.1"/>
    <property type="molecule type" value="Genomic_DNA"/>
</dbReference>
<feature type="transmembrane region" description="Helical" evidence="9">
    <location>
        <begin position="367"/>
        <end position="387"/>
    </location>
</feature>
<organism evidence="10 11">
    <name type="scientific">Flavobacterium magnum</name>
    <dbReference type="NCBI Taxonomy" id="2162713"/>
    <lineage>
        <taxon>Bacteria</taxon>
        <taxon>Pseudomonadati</taxon>
        <taxon>Bacteroidota</taxon>
        <taxon>Flavobacteriia</taxon>
        <taxon>Flavobacteriales</taxon>
        <taxon>Flavobacteriaceae</taxon>
        <taxon>Flavobacterium</taxon>
    </lineage>
</organism>
<dbReference type="SUPFAM" id="SSF56954">
    <property type="entry name" value="Outer membrane efflux proteins (OEP)"/>
    <property type="match status" value="1"/>
</dbReference>
<feature type="transmembrane region" description="Helical" evidence="9">
    <location>
        <begin position="976"/>
        <end position="995"/>
    </location>
</feature>
<dbReference type="Gene3D" id="3.30.70.1320">
    <property type="entry name" value="Multidrug efflux transporter AcrB pore domain like"/>
    <property type="match status" value="1"/>
</dbReference>
<protein>
    <submittedName>
        <fullName evidence="10">CusA/CzcA family heavy metal efflux RND transporter</fullName>
    </submittedName>
</protein>
<feature type="transmembrane region" description="Helical" evidence="9">
    <location>
        <begin position="543"/>
        <end position="561"/>
    </location>
</feature>
<evidence type="ECO:0000256" key="8">
    <source>
        <dbReference type="ARBA" id="ARBA00023136"/>
    </source>
</evidence>
<accession>A0A2S0RCJ1</accession>
<comment type="subcellular location">
    <subcellularLocation>
        <location evidence="1">Cell membrane</location>
        <topology evidence="1">Multi-pass membrane protein</topology>
    </subcellularLocation>
</comment>
<keyword evidence="8 9" id="KW-0472">Membrane</keyword>
<evidence type="ECO:0000256" key="6">
    <source>
        <dbReference type="ARBA" id="ARBA00022692"/>
    </source>
</evidence>
<evidence type="ECO:0000256" key="4">
    <source>
        <dbReference type="ARBA" id="ARBA00022448"/>
    </source>
</evidence>
<feature type="transmembrane region" description="Helical" evidence="9">
    <location>
        <begin position="877"/>
        <end position="896"/>
    </location>
</feature>
<dbReference type="PANTHER" id="PTHR32063:SF24">
    <property type="entry name" value="CATION EFFLUX SYSTEM (ACRB_ACRD_ACRF FAMILY)"/>
    <property type="match status" value="1"/>
</dbReference>
<feature type="transmembrane region" description="Helical" evidence="9">
    <location>
        <begin position="903"/>
        <end position="922"/>
    </location>
</feature>
<feature type="transmembrane region" description="Helical" evidence="9">
    <location>
        <begin position="344"/>
        <end position="360"/>
    </location>
</feature>
<dbReference type="PRINTS" id="PR00702">
    <property type="entry name" value="ACRIFLAVINRP"/>
</dbReference>
<feature type="transmembrane region" description="Helical" evidence="9">
    <location>
        <begin position="393"/>
        <end position="416"/>
    </location>
</feature>
<dbReference type="Gene3D" id="1.20.1600.10">
    <property type="entry name" value="Outer membrane efflux proteins (OEP)"/>
    <property type="match status" value="1"/>
</dbReference>
<evidence type="ECO:0000256" key="5">
    <source>
        <dbReference type="ARBA" id="ARBA00022475"/>
    </source>
</evidence>
<dbReference type="Pfam" id="PF02321">
    <property type="entry name" value="OEP"/>
    <property type="match status" value="2"/>
</dbReference>
<dbReference type="SUPFAM" id="SSF82714">
    <property type="entry name" value="Multidrug efflux transporter AcrB TolC docking domain, DN and DC subdomains"/>
    <property type="match status" value="2"/>
</dbReference>
<dbReference type="Gene3D" id="3.30.70.1440">
    <property type="entry name" value="Multidrug efflux transporter AcrB pore domain"/>
    <property type="match status" value="1"/>
</dbReference>
<keyword evidence="5" id="KW-1003">Cell membrane</keyword>
<dbReference type="GO" id="GO:0005886">
    <property type="term" value="C:plasma membrane"/>
    <property type="evidence" value="ECO:0007669"/>
    <property type="project" value="UniProtKB-SubCell"/>
</dbReference>
<dbReference type="Gene3D" id="1.20.1640.10">
    <property type="entry name" value="Multidrug efflux transporter AcrB transmembrane domain"/>
    <property type="match status" value="2"/>
</dbReference>
<feature type="transmembrane region" description="Helical" evidence="9">
    <location>
        <begin position="1007"/>
        <end position="1033"/>
    </location>
</feature>
<dbReference type="Gene3D" id="3.30.70.1430">
    <property type="entry name" value="Multidrug efflux transporter AcrB pore domain"/>
    <property type="match status" value="2"/>
</dbReference>
<evidence type="ECO:0000313" key="10">
    <source>
        <dbReference type="EMBL" id="AWA28978.1"/>
    </source>
</evidence>
<dbReference type="InterPro" id="IPR027463">
    <property type="entry name" value="AcrB_DN_DC_subdom"/>
</dbReference>
<dbReference type="NCBIfam" id="TIGR00914">
    <property type="entry name" value="2A0601"/>
    <property type="match status" value="1"/>
</dbReference>
<evidence type="ECO:0000313" key="11">
    <source>
        <dbReference type="Proteomes" id="UP000244193"/>
    </source>
</evidence>
<sequence length="1441" mass="158680">MLDKIIAFSIRNKPVIAMLTVALVAAGVWSAARLPIDVIPDISNNQVQVITLSPSLGAQEVEQFITAPIELATGNIPDMTEKRSISRSGLSVITLVFKDKTDIYWARQQVLAQLKEVESQIPKGLGKPVLAPITTGLGEIYHYVIHAEPGYEDQFSATDLRTIQDWIVKRELAGVEGLAEVSGWGGFVKQYEIALDNERLNAMDVTIAEIYQALEKNNENTGGSYIEQQSSAYFIRGLGQVKTLDDIERIVIKNTNGNPVLVRDVATVQFGNSTRYGAVTRNGEGEVVAGMTLMLKGENFNEVSKNVRERMAQIQKTLPEGVVIEPFIDRSELVGRAIGTVEKNLLEGGLIVIFILVLLLGNLRAGLVVASVIPLAMLFALCLMRLFGVSGNLMSLGAIDFGLIVDGAVIIVEAIVHRISVNQKLQPGAQALTQPQMDAEVYGAATKIRNSAAFGEIIIMIVYLPILFLAGIEGKMFIPMAQTVAFAILGAFILSLTYIPMMSALFLSKKAKQHRNISDRIIAALQRIYSPVLHFTLRFKRTFVAAFAILFALSIWIFSSIGGEFIPTLEEGDLTVEISGMQGTSLTQTVETFTKAEKILRMNFPEIRQVVTRIGSAEIPTDPMPIERGDMMLQMIPKEDWKNAATREEMQEKIEKALSVIPGINVEVTQPMQMRFNELMTGIRQDVAVKIYGDDLDELARQANVVGGIIAPVKGVTEPTIEKATGLPQIVIEYNRDKMAQYGVSISDVNMILSTAFAGNVAGVVFEGEKRFAMVVRLKRELREDLQNIEHLYIPLPSGSKVPLNQIADIKVVEAPAQVSRENGKRRVYVGFNVRGRDVESVVEEIQENLAKVKLPPGYTITYGGQFENLKAANARLMVSVPLALGLILVLLYFTFHSVKQALLIFTAIPLSAIGGILALWARDMPFSISAGVGFIALFGVAVLNGIVLIGEFNALEKEGLTDIYERVKVGTKNRLRPVIMTASVAALGFFPMAFSTSAGAEVQKPLASVVIGGLLSATLLTLLVLPALYILFSGTAKIQVRKTASTIMLLLLPVLSFAQPSPSKSLTVEEAVTMALGKNPQLKSASLEVEQQKALTKTAFDFPRTNLTLMHGQYNSSHQDNNFGITQDFSFPTVYGRQAKVQQQQVILSEKALASTREELIRNVKSAYYQLVSGKEKLKLLQTQDSIYSRFADVAQVKYKTGETSNLEKLSAISKYEEVRLLKRQAEADIIIYQNTLQKLLGNDQEILVADSKLQRLPLIVANDSAAIRKNPMLAYYSQKISLATSQLSLEKNKFLPDLSIGYFNQSLDGISGFQGVQVGIGIPIFFSAQQARVQSAKIKQDIARNDALEFENSLRAFFNQQLQENKKYSELLDYYETTGLNQAQQILRITQFSYKKGEIGYVEYIQNLTQALAIRSGYLDALNQYNQTVININFLTGGN</sequence>
<keyword evidence="6 9" id="KW-0812">Transmembrane</keyword>
<dbReference type="Proteomes" id="UP000244193">
    <property type="component" value="Chromosome"/>
</dbReference>
<keyword evidence="11" id="KW-1185">Reference proteome</keyword>
<keyword evidence="7 9" id="KW-1133">Transmembrane helix</keyword>
<name>A0A2S0RCJ1_9FLAO</name>
<dbReference type="SUPFAM" id="SSF82866">
    <property type="entry name" value="Multidrug efflux transporter AcrB transmembrane domain"/>
    <property type="match status" value="2"/>
</dbReference>
<feature type="transmembrane region" description="Helical" evidence="9">
    <location>
        <begin position="453"/>
        <end position="472"/>
    </location>
</feature>
<dbReference type="Pfam" id="PF00873">
    <property type="entry name" value="ACR_tran"/>
    <property type="match status" value="1"/>
</dbReference>
<dbReference type="GO" id="GO:0008324">
    <property type="term" value="F:monoatomic cation transmembrane transporter activity"/>
    <property type="evidence" value="ECO:0007669"/>
    <property type="project" value="InterPro"/>
</dbReference>
<proteinExistence type="inferred from homology"/>
<feature type="transmembrane region" description="Helical" evidence="9">
    <location>
        <begin position="928"/>
        <end position="955"/>
    </location>
</feature>
<gene>
    <name evidence="10" type="ORF">HYN48_02130</name>
</gene>
<dbReference type="KEGG" id="fmg:HYN48_02130"/>
<evidence type="ECO:0000256" key="3">
    <source>
        <dbReference type="ARBA" id="ARBA00010942"/>
    </source>
</evidence>
<keyword evidence="4" id="KW-0813">Transport</keyword>
<evidence type="ECO:0000256" key="7">
    <source>
        <dbReference type="ARBA" id="ARBA00022989"/>
    </source>
</evidence>
<comment type="similarity">
    <text evidence="3">Belongs to the resistance-nodulation-cell division (RND) (TC 2.A.6) family.</text>
</comment>
<dbReference type="GO" id="GO:0042910">
    <property type="term" value="F:xenobiotic transmembrane transporter activity"/>
    <property type="evidence" value="ECO:0007669"/>
    <property type="project" value="TreeGrafter"/>
</dbReference>
<evidence type="ECO:0000256" key="9">
    <source>
        <dbReference type="SAM" id="Phobius"/>
    </source>
</evidence>
<dbReference type="InterPro" id="IPR003423">
    <property type="entry name" value="OMP_efflux"/>
</dbReference>
<dbReference type="InterPro" id="IPR004763">
    <property type="entry name" value="CusA-like"/>
</dbReference>
<dbReference type="SUPFAM" id="SSF82693">
    <property type="entry name" value="Multidrug efflux transporter AcrB pore domain, PN1, PN2, PC1 and PC2 subdomains"/>
    <property type="match status" value="2"/>
</dbReference>
<evidence type="ECO:0000256" key="1">
    <source>
        <dbReference type="ARBA" id="ARBA00004651"/>
    </source>
</evidence>
<dbReference type="GO" id="GO:0015562">
    <property type="term" value="F:efflux transmembrane transporter activity"/>
    <property type="evidence" value="ECO:0007669"/>
    <property type="project" value="InterPro"/>
</dbReference>
<feature type="transmembrane region" description="Helical" evidence="9">
    <location>
        <begin position="484"/>
        <end position="507"/>
    </location>
</feature>
<comment type="similarity">
    <text evidence="2">Belongs to the outer membrane factor (OMF) (TC 1.B.17) family.</text>
</comment>
<dbReference type="Gene3D" id="3.30.2090.10">
    <property type="entry name" value="Multidrug efflux transporter AcrB TolC docking domain, DN and DC subdomains"/>
    <property type="match status" value="2"/>
</dbReference>
<reference evidence="10 11" key="1">
    <citation type="submission" date="2018-04" db="EMBL/GenBank/DDBJ databases">
        <title>Genome sequencing of Flavobacterium sp. HYN0048.</title>
        <authorList>
            <person name="Yi H."/>
            <person name="Baek C."/>
        </authorList>
    </citation>
    <scope>NUCLEOTIDE SEQUENCE [LARGE SCALE GENOMIC DNA]</scope>
    <source>
        <strain evidence="10 11">HYN0048</strain>
    </source>
</reference>
<dbReference type="InterPro" id="IPR001036">
    <property type="entry name" value="Acrflvin-R"/>
</dbReference>
<dbReference type="PANTHER" id="PTHR32063">
    <property type="match status" value="1"/>
</dbReference>
<evidence type="ECO:0000256" key="2">
    <source>
        <dbReference type="ARBA" id="ARBA00007613"/>
    </source>
</evidence>